<dbReference type="AlphaFoldDB" id="A0A1Y5RTP4"/>
<dbReference type="InterPro" id="IPR003010">
    <property type="entry name" value="C-N_Hydrolase"/>
</dbReference>
<dbReference type="EC" id="3.5.1.100" evidence="3"/>
<dbReference type="OrthoDB" id="9811121at2"/>
<dbReference type="InterPro" id="IPR050345">
    <property type="entry name" value="Aliph_Amidase/BUP"/>
</dbReference>
<protein>
    <submittedName>
        <fullName evidence="3">(R)-stereoselective amidase</fullName>
        <ecNumber evidence="3">3.5.1.100</ecNumber>
    </submittedName>
</protein>
<dbReference type="Pfam" id="PF00795">
    <property type="entry name" value="CN_hydrolase"/>
    <property type="match status" value="1"/>
</dbReference>
<proteinExistence type="predicted"/>
<organism evidence="3 4">
    <name type="scientific">Falsiruegeria litorea R37</name>
    <dbReference type="NCBI Taxonomy" id="1200284"/>
    <lineage>
        <taxon>Bacteria</taxon>
        <taxon>Pseudomonadati</taxon>
        <taxon>Pseudomonadota</taxon>
        <taxon>Alphaproteobacteria</taxon>
        <taxon>Rhodobacterales</taxon>
        <taxon>Roseobacteraceae</taxon>
        <taxon>Falsiruegeria</taxon>
    </lineage>
</organism>
<dbReference type="PROSITE" id="PS50263">
    <property type="entry name" value="CN_HYDROLASE"/>
    <property type="match status" value="1"/>
</dbReference>
<keyword evidence="4" id="KW-1185">Reference proteome</keyword>
<dbReference type="Proteomes" id="UP000193077">
    <property type="component" value="Unassembled WGS sequence"/>
</dbReference>
<dbReference type="GO" id="GO:0050126">
    <property type="term" value="F:N-carbamoylputrescine amidase activity"/>
    <property type="evidence" value="ECO:0007669"/>
    <property type="project" value="TreeGrafter"/>
</dbReference>
<evidence type="ECO:0000313" key="4">
    <source>
        <dbReference type="Proteomes" id="UP000193077"/>
    </source>
</evidence>
<evidence type="ECO:0000259" key="2">
    <source>
        <dbReference type="PROSITE" id="PS50263"/>
    </source>
</evidence>
<name>A0A1Y5RTP4_9RHOB</name>
<dbReference type="PANTHER" id="PTHR43674:SF2">
    <property type="entry name" value="BETA-UREIDOPROPIONASE"/>
    <property type="match status" value="1"/>
</dbReference>
<dbReference type="SUPFAM" id="SSF56317">
    <property type="entry name" value="Carbon-nitrogen hydrolase"/>
    <property type="match status" value="1"/>
</dbReference>
<dbReference type="InterPro" id="IPR044083">
    <property type="entry name" value="RamA-like"/>
</dbReference>
<dbReference type="PANTHER" id="PTHR43674">
    <property type="entry name" value="NITRILASE C965.09-RELATED"/>
    <property type="match status" value="1"/>
</dbReference>
<accession>A0A1Y5RTP4</accession>
<dbReference type="RefSeq" id="WP_085794549.1">
    <property type="nucleotide sequence ID" value="NZ_FWFO01000001.1"/>
</dbReference>
<keyword evidence="1 3" id="KW-0378">Hydrolase</keyword>
<gene>
    <name evidence="3" type="primary">ramA_1</name>
    <name evidence="3" type="ORF">TRL7639_00877</name>
</gene>
<reference evidence="3 4" key="1">
    <citation type="submission" date="2017-03" db="EMBL/GenBank/DDBJ databases">
        <authorList>
            <person name="Afonso C.L."/>
            <person name="Miller P.J."/>
            <person name="Scott M.A."/>
            <person name="Spackman E."/>
            <person name="Goraichik I."/>
            <person name="Dimitrov K.M."/>
            <person name="Suarez D.L."/>
            <person name="Swayne D.E."/>
        </authorList>
    </citation>
    <scope>NUCLEOTIDE SEQUENCE [LARGE SCALE GENOMIC DNA]</scope>
    <source>
        <strain evidence="3 4">CECT 7639</strain>
    </source>
</reference>
<evidence type="ECO:0000256" key="1">
    <source>
        <dbReference type="ARBA" id="ARBA00022801"/>
    </source>
</evidence>
<feature type="domain" description="CN hydrolase" evidence="2">
    <location>
        <begin position="1"/>
        <end position="234"/>
    </location>
</feature>
<dbReference type="GO" id="GO:0033388">
    <property type="term" value="P:putrescine biosynthetic process from arginine"/>
    <property type="evidence" value="ECO:0007669"/>
    <property type="project" value="TreeGrafter"/>
</dbReference>
<dbReference type="EMBL" id="FWFO01000001">
    <property type="protein sequence ID" value="SLN25341.1"/>
    <property type="molecule type" value="Genomic_DNA"/>
</dbReference>
<dbReference type="Gene3D" id="3.60.110.10">
    <property type="entry name" value="Carbon-nitrogen hydrolase"/>
    <property type="match status" value="1"/>
</dbReference>
<dbReference type="InterPro" id="IPR036526">
    <property type="entry name" value="C-N_Hydrolase_sf"/>
</dbReference>
<evidence type="ECO:0000313" key="3">
    <source>
        <dbReference type="EMBL" id="SLN25341.1"/>
    </source>
</evidence>
<sequence>MKVTVLQIDAGRTGANQRWSLLESQARAHAMDGSDLLVWPELFLSGYNVGDALHAHAEPSDGVFAERVQALAQELGVAILYGYPERAGGQVYNSALLVDSTGEVLINHRKTVLPDGIEPDRFGTGSDFTLVRLGAAIVAVMICYESEFPEAVRQVSAKGADVVLVVTACAWDQVPNLVVPSRAYENGVFMVYANFCGVENGHAFAGLSCIVDPYGNDLARAGREEEAITAKLDLALVREARARLPYLRDHGKIPRNPKFSKDSPR</sequence>
<dbReference type="CDD" id="cd07576">
    <property type="entry name" value="R-amidase_like"/>
    <property type="match status" value="1"/>
</dbReference>